<evidence type="ECO:0000256" key="1">
    <source>
        <dbReference type="SAM" id="MobiDB-lite"/>
    </source>
</evidence>
<feature type="compositionally biased region" description="Low complexity" evidence="1">
    <location>
        <begin position="10"/>
        <end position="35"/>
    </location>
</feature>
<organism evidence="2 3">
    <name type="scientific">Trichodelitschia bisporula</name>
    <dbReference type="NCBI Taxonomy" id="703511"/>
    <lineage>
        <taxon>Eukaryota</taxon>
        <taxon>Fungi</taxon>
        <taxon>Dikarya</taxon>
        <taxon>Ascomycota</taxon>
        <taxon>Pezizomycotina</taxon>
        <taxon>Dothideomycetes</taxon>
        <taxon>Dothideomycetes incertae sedis</taxon>
        <taxon>Phaeotrichales</taxon>
        <taxon>Phaeotrichaceae</taxon>
        <taxon>Trichodelitschia</taxon>
    </lineage>
</organism>
<accession>A0A6G1I375</accession>
<proteinExistence type="predicted"/>
<gene>
    <name evidence="2" type="ORF">EJ06DRAFT_555134</name>
</gene>
<evidence type="ECO:0000313" key="2">
    <source>
        <dbReference type="EMBL" id="KAF2402507.1"/>
    </source>
</evidence>
<dbReference type="AlphaFoldDB" id="A0A6G1I375"/>
<dbReference type="Proteomes" id="UP000799640">
    <property type="component" value="Unassembled WGS sequence"/>
</dbReference>
<reference evidence="2" key="1">
    <citation type="journal article" date="2020" name="Stud. Mycol.">
        <title>101 Dothideomycetes genomes: a test case for predicting lifestyles and emergence of pathogens.</title>
        <authorList>
            <person name="Haridas S."/>
            <person name="Albert R."/>
            <person name="Binder M."/>
            <person name="Bloem J."/>
            <person name="Labutti K."/>
            <person name="Salamov A."/>
            <person name="Andreopoulos B."/>
            <person name="Baker S."/>
            <person name="Barry K."/>
            <person name="Bills G."/>
            <person name="Bluhm B."/>
            <person name="Cannon C."/>
            <person name="Castanera R."/>
            <person name="Culley D."/>
            <person name="Daum C."/>
            <person name="Ezra D."/>
            <person name="Gonzalez J."/>
            <person name="Henrissat B."/>
            <person name="Kuo A."/>
            <person name="Liang C."/>
            <person name="Lipzen A."/>
            <person name="Lutzoni F."/>
            <person name="Magnuson J."/>
            <person name="Mondo S."/>
            <person name="Nolan M."/>
            <person name="Ohm R."/>
            <person name="Pangilinan J."/>
            <person name="Park H.-J."/>
            <person name="Ramirez L."/>
            <person name="Alfaro M."/>
            <person name="Sun H."/>
            <person name="Tritt A."/>
            <person name="Yoshinaga Y."/>
            <person name="Zwiers L.-H."/>
            <person name="Turgeon B."/>
            <person name="Goodwin S."/>
            <person name="Spatafora J."/>
            <person name="Crous P."/>
            <person name="Grigoriev I."/>
        </authorList>
    </citation>
    <scope>NUCLEOTIDE SEQUENCE</scope>
    <source>
        <strain evidence="2">CBS 262.69</strain>
    </source>
</reference>
<sequence>MYTEPFSYIPTHSSPTHRPSPPRSSTSRSSISSTGSERRSPSRTTSASRDIDVYAHYNLKEYTSVSLAGTPSSRLPGALAEVRDLIQRAGGEILDAACDSTKVCYTLAPGRQHPLLYVGGVDMVQQTHRREWDAAIKEFDAANGNGGNVGGGRW</sequence>
<name>A0A6G1I375_9PEZI</name>
<feature type="region of interest" description="Disordered" evidence="1">
    <location>
        <begin position="1"/>
        <end position="50"/>
    </location>
</feature>
<evidence type="ECO:0000313" key="3">
    <source>
        <dbReference type="Proteomes" id="UP000799640"/>
    </source>
</evidence>
<protein>
    <submittedName>
        <fullName evidence="2">Uncharacterized protein</fullName>
    </submittedName>
</protein>
<dbReference type="EMBL" id="ML996691">
    <property type="protein sequence ID" value="KAF2402507.1"/>
    <property type="molecule type" value="Genomic_DNA"/>
</dbReference>
<keyword evidence="3" id="KW-1185">Reference proteome</keyword>